<feature type="compositionally biased region" description="Gly residues" evidence="10">
    <location>
        <begin position="132"/>
        <end position="141"/>
    </location>
</feature>
<dbReference type="GO" id="GO:0005773">
    <property type="term" value="C:vacuole"/>
    <property type="evidence" value="ECO:0007669"/>
    <property type="project" value="UniProtKB-SubCell"/>
</dbReference>
<evidence type="ECO:0000256" key="10">
    <source>
        <dbReference type="SAM" id="MobiDB-lite"/>
    </source>
</evidence>
<dbReference type="InterPro" id="IPR006603">
    <property type="entry name" value="PQ-loop_rpt"/>
</dbReference>
<keyword evidence="6" id="KW-0677">Repeat</keyword>
<sequence>MAPPTELLNLDVEAISGILGSVSIACWVVVFSPQIIENFRRSSADGLSIQFIIIWLTGDVFNILGAVLQGVLPTMLILAIYYTIADVVLLAQCFYYRGFTWRDEVVPTIAIDSDDSEAASERDMGSRRGKNKVGGGGGGGDLYPYDGTGEGRGSSWSHLSPAVPLVDDADLEAEILQQPRGRNGNNRARPAAAGPTKLQSFLFNLMAILMVCAAGVMGWFLSREYYPQQPSYEPPPSSDPQDGGLPKTGVEFSFWGQIYGYLSAILYLGSRLPQLLLNFRRKSTEGVSMLFFLFACLGNLTYVLSILAYDGSSECAAGPGDCEDGEPGKIYWHYVLINMSWLAGSAGTLLLDAAIFIQFFLYSNEEVWSDDEDDSEWDSESGSGSDGCSVISERSGTVSEDGQAGVEQGQESDGRGWDSDDERSKLDEAEMRGRRRRAERDAGVRGGASVGAGGSESGKL</sequence>
<dbReference type="Proteomes" id="UP000008065">
    <property type="component" value="Unassembled WGS sequence"/>
</dbReference>
<feature type="compositionally biased region" description="Basic and acidic residues" evidence="10">
    <location>
        <begin position="412"/>
        <end position="443"/>
    </location>
</feature>
<dbReference type="GO" id="GO:0015174">
    <property type="term" value="F:basic amino acid transmembrane transporter activity"/>
    <property type="evidence" value="ECO:0007669"/>
    <property type="project" value="UniProtKB-ARBA"/>
</dbReference>
<keyword evidence="4" id="KW-0926">Vacuole</keyword>
<dbReference type="GO" id="GO:0098588">
    <property type="term" value="C:bounding membrane of organelle"/>
    <property type="evidence" value="ECO:0007669"/>
    <property type="project" value="UniProtKB-ARBA"/>
</dbReference>
<feature type="compositionally biased region" description="Gly residues" evidence="10">
    <location>
        <begin position="444"/>
        <end position="460"/>
    </location>
</feature>
<evidence type="ECO:0000256" key="6">
    <source>
        <dbReference type="ARBA" id="ARBA00022737"/>
    </source>
</evidence>
<dbReference type="GO" id="GO:0015101">
    <property type="term" value="F:organic cation transmembrane transporter activity"/>
    <property type="evidence" value="ECO:0007669"/>
    <property type="project" value="UniProtKB-ARBA"/>
</dbReference>
<feature type="region of interest" description="Disordered" evidence="10">
    <location>
        <begin position="117"/>
        <end position="144"/>
    </location>
</feature>
<feature type="transmembrane region" description="Helical" evidence="11">
    <location>
        <begin position="201"/>
        <end position="221"/>
    </location>
</feature>
<keyword evidence="7 11" id="KW-1133">Transmembrane helix</keyword>
<dbReference type="FunFam" id="1.20.1280.290:FF:000011">
    <property type="entry name" value="PQ loop repeat protein"/>
    <property type="match status" value="1"/>
</dbReference>
<dbReference type="AlphaFoldDB" id="F8MMX8"/>
<comment type="subcellular location">
    <subcellularLocation>
        <location evidence="2">Endomembrane system</location>
        <topology evidence="2">Multi-pass membrane protein</topology>
    </subcellularLocation>
    <subcellularLocation>
        <location evidence="1">Vacuole</location>
    </subcellularLocation>
</comment>
<organism evidence="12 13">
    <name type="scientific">Neurospora tetrasperma (strain FGSC 2508 / ATCC MYA-4615 / P0657)</name>
    <dbReference type="NCBI Taxonomy" id="510951"/>
    <lineage>
        <taxon>Eukaryota</taxon>
        <taxon>Fungi</taxon>
        <taxon>Dikarya</taxon>
        <taxon>Ascomycota</taxon>
        <taxon>Pezizomycotina</taxon>
        <taxon>Sordariomycetes</taxon>
        <taxon>Sordariomycetidae</taxon>
        <taxon>Sordariales</taxon>
        <taxon>Sordariaceae</taxon>
        <taxon>Neurospora</taxon>
    </lineage>
</organism>
<dbReference type="Gene3D" id="1.20.1280.290">
    <property type="match status" value="2"/>
</dbReference>
<evidence type="ECO:0000313" key="13">
    <source>
        <dbReference type="Proteomes" id="UP000008065"/>
    </source>
</evidence>
<dbReference type="FunFam" id="1.20.1280.290:FF:000026">
    <property type="entry name" value="PQ loop repeat protein"/>
    <property type="match status" value="1"/>
</dbReference>
<accession>F8MMX8</accession>
<evidence type="ECO:0000313" key="12">
    <source>
        <dbReference type="EMBL" id="EGO58002.1"/>
    </source>
</evidence>
<feature type="transmembrane region" description="Helical" evidence="11">
    <location>
        <begin position="74"/>
        <end position="96"/>
    </location>
</feature>
<protein>
    <recommendedName>
        <fullName evidence="14">PQ-loop-domain-containing protein</fullName>
    </recommendedName>
</protein>
<dbReference type="VEuPathDB" id="FungiDB:NEUTE1DRAFT_82110"/>
<feature type="region of interest" description="Disordered" evidence="10">
    <location>
        <begin position="371"/>
        <end position="460"/>
    </location>
</feature>
<evidence type="ECO:0000256" key="2">
    <source>
        <dbReference type="ARBA" id="ARBA00004127"/>
    </source>
</evidence>
<reference evidence="13" key="1">
    <citation type="journal article" date="2011" name="Genetics">
        <title>Massive changes in genome architecture accompany the transition to self-fertility in the filamentous fungus Neurospora tetrasperma.</title>
        <authorList>
            <person name="Ellison C.E."/>
            <person name="Stajich J.E."/>
            <person name="Jacobson D.J."/>
            <person name="Natvig D.O."/>
            <person name="Lapidus A."/>
            <person name="Foster B."/>
            <person name="Aerts A."/>
            <person name="Riley R."/>
            <person name="Lindquist E.A."/>
            <person name="Grigoriev I.V."/>
            <person name="Taylor J.W."/>
        </authorList>
    </citation>
    <scope>NUCLEOTIDE SEQUENCE [LARGE SCALE GENOMIC DNA]</scope>
    <source>
        <strain evidence="13">FGSC 2508 / P0657</strain>
    </source>
</reference>
<feature type="transmembrane region" description="Helical" evidence="11">
    <location>
        <begin position="47"/>
        <end position="68"/>
    </location>
</feature>
<dbReference type="GO" id="GO:0034488">
    <property type="term" value="P:basic amino acid transmembrane export from vacuole"/>
    <property type="evidence" value="ECO:0007669"/>
    <property type="project" value="UniProtKB-ARBA"/>
</dbReference>
<evidence type="ECO:0008006" key="14">
    <source>
        <dbReference type="Google" id="ProtNLM"/>
    </source>
</evidence>
<keyword evidence="8 11" id="KW-0472">Membrane</keyword>
<dbReference type="EMBL" id="GL891304">
    <property type="protein sequence ID" value="EGO58002.1"/>
    <property type="molecule type" value="Genomic_DNA"/>
</dbReference>
<proteinExistence type="inferred from homology"/>
<dbReference type="SMART" id="SM00679">
    <property type="entry name" value="CTNS"/>
    <property type="match status" value="2"/>
</dbReference>
<dbReference type="InterPro" id="IPR051415">
    <property type="entry name" value="LAAT-1"/>
</dbReference>
<name>F8MMX8_NEUT8</name>
<keyword evidence="5 11" id="KW-0812">Transmembrane</keyword>
<gene>
    <name evidence="12" type="ORF">NEUTE1DRAFT_82110</name>
</gene>
<keyword evidence="3" id="KW-0813">Transport</keyword>
<evidence type="ECO:0000256" key="4">
    <source>
        <dbReference type="ARBA" id="ARBA00022554"/>
    </source>
</evidence>
<dbReference type="GO" id="GO:0012505">
    <property type="term" value="C:endomembrane system"/>
    <property type="evidence" value="ECO:0007669"/>
    <property type="project" value="UniProtKB-SubCell"/>
</dbReference>
<evidence type="ECO:0000256" key="5">
    <source>
        <dbReference type="ARBA" id="ARBA00022692"/>
    </source>
</evidence>
<feature type="transmembrane region" description="Helical" evidence="11">
    <location>
        <begin position="252"/>
        <end position="269"/>
    </location>
</feature>
<feature type="transmembrane region" description="Helical" evidence="11">
    <location>
        <begin position="14"/>
        <end position="35"/>
    </location>
</feature>
<feature type="transmembrane region" description="Helical" evidence="11">
    <location>
        <begin position="341"/>
        <end position="362"/>
    </location>
</feature>
<dbReference type="RefSeq" id="XP_009851072.1">
    <property type="nucleotide sequence ID" value="XM_009852770.1"/>
</dbReference>
<dbReference type="OrthoDB" id="8048523at2759"/>
<dbReference type="HOGENOM" id="CLU_019699_1_1_1"/>
<dbReference type="GO" id="GO:0015179">
    <property type="term" value="F:L-amino acid transmembrane transporter activity"/>
    <property type="evidence" value="ECO:0007669"/>
    <property type="project" value="UniProtKB-ARBA"/>
</dbReference>
<dbReference type="GeneID" id="20830469"/>
<evidence type="ECO:0000256" key="1">
    <source>
        <dbReference type="ARBA" id="ARBA00004116"/>
    </source>
</evidence>
<evidence type="ECO:0000256" key="8">
    <source>
        <dbReference type="ARBA" id="ARBA00023136"/>
    </source>
</evidence>
<dbReference type="KEGG" id="nte:NEUTE1DRAFT82110"/>
<dbReference type="GO" id="GO:0034490">
    <property type="term" value="P:basic amino acid transmembrane import into vacuole"/>
    <property type="evidence" value="ECO:0007669"/>
    <property type="project" value="UniProtKB-ARBA"/>
</dbReference>
<evidence type="ECO:0000256" key="11">
    <source>
        <dbReference type="SAM" id="Phobius"/>
    </source>
</evidence>
<evidence type="ECO:0000256" key="3">
    <source>
        <dbReference type="ARBA" id="ARBA00022448"/>
    </source>
</evidence>
<dbReference type="Pfam" id="PF04193">
    <property type="entry name" value="PQ-loop"/>
    <property type="match status" value="2"/>
</dbReference>
<evidence type="ECO:0000256" key="7">
    <source>
        <dbReference type="ARBA" id="ARBA00022989"/>
    </source>
</evidence>
<dbReference type="PANTHER" id="PTHR16201:SF35">
    <property type="entry name" value="VACUOLAR AMINO ACID TRANSPORTER YPQ1-RELATED"/>
    <property type="match status" value="1"/>
</dbReference>
<feature type="transmembrane region" description="Helical" evidence="11">
    <location>
        <begin position="290"/>
        <end position="309"/>
    </location>
</feature>
<keyword evidence="13" id="KW-1185">Reference proteome</keyword>
<comment type="similarity">
    <text evidence="9">Belongs to the laat-1 family.</text>
</comment>
<dbReference type="PANTHER" id="PTHR16201">
    <property type="entry name" value="SEVEN TRANSMEMBRANE PROTEIN 1-RELATED"/>
    <property type="match status" value="1"/>
</dbReference>
<evidence type="ECO:0000256" key="9">
    <source>
        <dbReference type="ARBA" id="ARBA00038039"/>
    </source>
</evidence>